<proteinExistence type="predicted"/>
<dbReference type="CDD" id="cd05930">
    <property type="entry name" value="A_NRPS"/>
    <property type="match status" value="1"/>
</dbReference>
<keyword evidence="2" id="KW-0597">Phosphoprotein</keyword>
<dbReference type="Gene3D" id="1.10.1200.10">
    <property type="entry name" value="ACP-like"/>
    <property type="match status" value="1"/>
</dbReference>
<dbReference type="PANTHER" id="PTHR44845">
    <property type="entry name" value="CARRIER DOMAIN-CONTAINING PROTEIN"/>
    <property type="match status" value="1"/>
</dbReference>
<organism evidence="5 6">
    <name type="scientific">Scylla paramamosain</name>
    <name type="common">Mud crab</name>
    <dbReference type="NCBI Taxonomy" id="85552"/>
    <lineage>
        <taxon>Eukaryota</taxon>
        <taxon>Metazoa</taxon>
        <taxon>Ecdysozoa</taxon>
        <taxon>Arthropoda</taxon>
        <taxon>Crustacea</taxon>
        <taxon>Multicrustacea</taxon>
        <taxon>Malacostraca</taxon>
        <taxon>Eumalacostraca</taxon>
        <taxon>Eucarida</taxon>
        <taxon>Decapoda</taxon>
        <taxon>Pleocyemata</taxon>
        <taxon>Brachyura</taxon>
        <taxon>Eubrachyura</taxon>
        <taxon>Portunoidea</taxon>
        <taxon>Portunidae</taxon>
        <taxon>Portuninae</taxon>
        <taxon>Scylla</taxon>
    </lineage>
</organism>
<comment type="caution">
    <text evidence="5">The sequence shown here is derived from an EMBL/GenBank/DDBJ whole genome shotgun (WGS) entry which is preliminary data.</text>
</comment>
<feature type="domain" description="AMP-dependent synthetase/ligase" evidence="4">
    <location>
        <begin position="19"/>
        <end position="393"/>
    </location>
</feature>
<keyword evidence="1" id="KW-0596">Phosphopantetheine</keyword>
<evidence type="ECO:0000259" key="4">
    <source>
        <dbReference type="Pfam" id="PF00501"/>
    </source>
</evidence>
<dbReference type="InterPro" id="IPR006162">
    <property type="entry name" value="Ppantetheine_attach_site"/>
</dbReference>
<dbReference type="InterPro" id="IPR000873">
    <property type="entry name" value="AMP-dep_synth/lig_dom"/>
</dbReference>
<dbReference type="InterPro" id="IPR045851">
    <property type="entry name" value="AMP-bd_C_sf"/>
</dbReference>
<sequence>MTLQGPRHSLPPLVAPRLFESAALVHPSSPALRDAAHTTWLTYQHLDQAANKIARYLVRRLTGGPCANPDGDRVVAVCLPPSSRLVTCLLAIHKAGGAYLPLDAAFPAGRVAHILRDARPSLLLVEESCKAAEVAQEEGVPVFNFQDLHEEVEAMSGDHLGEEEVGLCLTGDSIAIILYTSGSTGVPKGVRVPHRAVLNRLAWQWRTFPYQPAEVCCFKTALTFVDSISEIFGPLLTGHSLIVVPKAMIQAVDDLVSVLDEAKVGRLVLVPSLLRSILLHCSSPTAPKLKALKLWVCSGEVLSADLLQTFFTTFTSGQSICNFFGSTEVMGDVTFLQFHGPGDASAKLVNNKVPIGYPIDNCGIYLLDADGRPVREGKMGELYAAGLNTAKGYVGGAQPDKFIANQHTADPEYSVLYRMGDYAMVVDGVLVFEGRADSQIKVRGHRVDMTEVEIAVKKVEGVDKVTIICYKPGEVDQALLAFYTSNSNPALAPDDLKHALTSLLQPYMLPQVICLQDFPLLVNGKVDRQELLRMYEQRAAGGLEDVQIDVTGVQSAEEEAMARVLLLTLGRVLGPAVAKGTTLTLESNFFHVGGNSLNSVLAVTSLKDSGYTVGVGEFMKAASLREVLHSMKKVSQEEEEEEEGGGGGGGVCSRSLTTKKQYRREALAHHHKEQVITLISTTFSAKGDLEMWIHTEPWEYVKVLDFMYDALIEHDLSFVYTREGTQEVVACALNFDLRKEPSIEEVVSPRLCYILDYLEDEEAPARESLPEEAGQVIHSFVMGTLISLGPAENVELIQMMEEENLNLAKRRGFKAVFTTNTSPLTQQVCDDLLSYKVLKLGQPNRWVASDGTKPFAAAPDSLSTVTTVKFI</sequence>
<reference evidence="5 6" key="1">
    <citation type="submission" date="2023-03" db="EMBL/GenBank/DDBJ databases">
        <title>High-quality genome of Scylla paramamosain provides insights in environmental adaptation.</title>
        <authorList>
            <person name="Zhang L."/>
        </authorList>
    </citation>
    <scope>NUCLEOTIDE SEQUENCE [LARGE SCALE GENOMIC DNA]</scope>
    <source>
        <strain evidence="5">LZ_2023a</strain>
        <tissue evidence="5">Muscle</tissue>
    </source>
</reference>
<dbReference type="EMBL" id="JARAKH010000016">
    <property type="protein sequence ID" value="KAK8396185.1"/>
    <property type="molecule type" value="Genomic_DNA"/>
</dbReference>
<dbReference type="PANTHER" id="PTHR44845:SF6">
    <property type="entry name" value="BETA-ALANINE-ACTIVATING ENZYME"/>
    <property type="match status" value="1"/>
</dbReference>
<dbReference type="EMBL" id="JARAKH010000016">
    <property type="protein sequence ID" value="KAK8396186.1"/>
    <property type="molecule type" value="Genomic_DNA"/>
</dbReference>
<dbReference type="PROSITE" id="PS00012">
    <property type="entry name" value="PHOSPHOPANTETHEINE"/>
    <property type="match status" value="1"/>
</dbReference>
<dbReference type="Proteomes" id="UP001487740">
    <property type="component" value="Unassembled WGS sequence"/>
</dbReference>
<accession>A0AAW0U7Y4</accession>
<evidence type="ECO:0000256" key="2">
    <source>
        <dbReference type="ARBA" id="ARBA00022553"/>
    </source>
</evidence>
<dbReference type="Gene3D" id="3.30.300.30">
    <property type="match status" value="1"/>
</dbReference>
<dbReference type="Gene3D" id="3.40.630.30">
    <property type="match status" value="1"/>
</dbReference>
<evidence type="ECO:0000313" key="5">
    <source>
        <dbReference type="EMBL" id="KAK8396184.1"/>
    </source>
</evidence>
<evidence type="ECO:0000313" key="6">
    <source>
        <dbReference type="Proteomes" id="UP001487740"/>
    </source>
</evidence>
<evidence type="ECO:0000256" key="1">
    <source>
        <dbReference type="ARBA" id="ARBA00022450"/>
    </source>
</evidence>
<protein>
    <recommendedName>
        <fullName evidence="4">AMP-dependent synthetase/ligase domain-containing protein</fullName>
    </recommendedName>
</protein>
<keyword evidence="6" id="KW-1185">Reference proteome</keyword>
<dbReference type="SUPFAM" id="SSF56801">
    <property type="entry name" value="Acetyl-CoA synthetase-like"/>
    <property type="match status" value="1"/>
</dbReference>
<dbReference type="InterPro" id="IPR036736">
    <property type="entry name" value="ACP-like_sf"/>
</dbReference>
<dbReference type="PROSITE" id="PS00455">
    <property type="entry name" value="AMP_BINDING"/>
    <property type="match status" value="1"/>
</dbReference>
<dbReference type="EMBL" id="JARAKH010000016">
    <property type="protein sequence ID" value="KAK8396184.1"/>
    <property type="molecule type" value="Genomic_DNA"/>
</dbReference>
<dbReference type="InterPro" id="IPR042099">
    <property type="entry name" value="ANL_N_sf"/>
</dbReference>
<dbReference type="AlphaFoldDB" id="A0AAW0U7Y4"/>
<dbReference type="Pfam" id="PF00501">
    <property type="entry name" value="AMP-binding"/>
    <property type="match status" value="1"/>
</dbReference>
<dbReference type="InterPro" id="IPR020845">
    <property type="entry name" value="AMP-binding_CS"/>
</dbReference>
<gene>
    <name evidence="5" type="ORF">O3P69_005325</name>
</gene>
<feature type="region of interest" description="Disordered" evidence="3">
    <location>
        <begin position="633"/>
        <end position="654"/>
    </location>
</feature>
<dbReference type="Gene3D" id="3.40.50.12780">
    <property type="entry name" value="N-terminal domain of ligase-like"/>
    <property type="match status" value="1"/>
</dbReference>
<evidence type="ECO:0000256" key="3">
    <source>
        <dbReference type="SAM" id="MobiDB-lite"/>
    </source>
</evidence>
<name>A0AAW0U7Y4_SCYPA</name>